<dbReference type="EMBL" id="AAKM01002770">
    <property type="protein sequence ID" value="EDL42285.1"/>
    <property type="molecule type" value="Genomic_DNA"/>
</dbReference>
<evidence type="ECO:0000313" key="2">
    <source>
        <dbReference type="EMBL" id="EDL42285.1"/>
    </source>
</evidence>
<evidence type="ECO:0008006" key="4">
    <source>
        <dbReference type="Google" id="ProtNLM"/>
    </source>
</evidence>
<gene>
    <name evidence="2" type="ORF">PVX_005040</name>
</gene>
<accession>A5KE74</accession>
<keyword evidence="3" id="KW-1185">Reference proteome</keyword>
<sequence length="421" mass="48999">MAQVTYVDNNVCKESHFSSCKDLHTDIIDKVKEKVFDLNASENSDEFFQTCRELVSYLNNYSGDCIKCYTGDNLHSYKIENDVENLLKRVTKYGGCPRNFTSDDEERIQLTYKVEQFCSEKNGYISKIQALERSKTESSCRDKEFCNAECSEYEKWLTEQEKHFLNEEIKKKYMNLKRSNKIEFPNNCDVTEKASFENNINYCVNVKGKKPPPKEIHTSDLCPTDEVYTRQITASEQIPDYNSHTKYAAGLNHLDYAILEEIAPDGNEIYEFRSVRKPCDAHIKHAYKIDAEPTNIETYQDTHHSSISEASNEEIAKTESGEETVSEQITESIMLDGETHTLNPDPYSTFYNTLPSLFLYQITCILNIFIILLSKIPRAIMFMLKLNFQDFLKKMILYQWNRAIQTKQLAEHHIKCTCYLF</sequence>
<evidence type="ECO:0000313" key="3">
    <source>
        <dbReference type="Proteomes" id="UP000008333"/>
    </source>
</evidence>
<dbReference type="AlphaFoldDB" id="A5KE74"/>
<dbReference type="GeneID" id="5471266"/>
<dbReference type="InParanoid" id="A5KE74"/>
<dbReference type="KEGG" id="pvx:PVX_005040"/>
<feature type="transmembrane region" description="Helical" evidence="1">
    <location>
        <begin position="357"/>
        <end position="376"/>
    </location>
</feature>
<keyword evidence="1" id="KW-0472">Membrane</keyword>
<protein>
    <recommendedName>
        <fullName evidence="4">VIR protein</fullName>
    </recommendedName>
</protein>
<name>A5KE74_PLAVS</name>
<dbReference type="RefSeq" id="XP_001608309.1">
    <property type="nucleotide sequence ID" value="XM_001608259.1"/>
</dbReference>
<evidence type="ECO:0000256" key="1">
    <source>
        <dbReference type="SAM" id="Phobius"/>
    </source>
</evidence>
<organism evidence="2 3">
    <name type="scientific">Plasmodium vivax (strain Salvador I)</name>
    <dbReference type="NCBI Taxonomy" id="126793"/>
    <lineage>
        <taxon>Eukaryota</taxon>
        <taxon>Sar</taxon>
        <taxon>Alveolata</taxon>
        <taxon>Apicomplexa</taxon>
        <taxon>Aconoidasida</taxon>
        <taxon>Haemosporida</taxon>
        <taxon>Plasmodiidae</taxon>
        <taxon>Plasmodium</taxon>
        <taxon>Plasmodium (Plasmodium)</taxon>
    </lineage>
</organism>
<keyword evidence="1" id="KW-0812">Transmembrane</keyword>
<proteinExistence type="predicted"/>
<keyword evidence="1" id="KW-1133">Transmembrane helix</keyword>
<reference evidence="2 3" key="1">
    <citation type="journal article" date="2008" name="Nature">
        <title>Comparative genomics of the neglected human malaria parasite Plasmodium vivax.</title>
        <authorList>
            <person name="Carlton J.M."/>
            <person name="Adams J.H."/>
            <person name="Silva J.C."/>
            <person name="Bidwell S.L."/>
            <person name="Lorenzi H."/>
            <person name="Caler E."/>
            <person name="Crabtree J."/>
            <person name="Angiuoli S.V."/>
            <person name="Merino E.F."/>
            <person name="Amedeo P."/>
            <person name="Cheng Q."/>
            <person name="Coulson R.M."/>
            <person name="Crabb B.S."/>
            <person name="Del Portillo H.A."/>
            <person name="Essien K."/>
            <person name="Feldblyum T.V."/>
            <person name="Fernandez-Becerra C."/>
            <person name="Gilson P.R."/>
            <person name="Gueye A.H."/>
            <person name="Guo X."/>
            <person name="Kang'a S."/>
            <person name="Kooij T.W."/>
            <person name="Korsinczky M."/>
            <person name="Meyer E.V."/>
            <person name="Nene V."/>
            <person name="Paulsen I."/>
            <person name="White O."/>
            <person name="Ralph S.A."/>
            <person name="Ren Q."/>
            <person name="Sargeant T.J."/>
            <person name="Salzberg S.L."/>
            <person name="Stoeckert C.J."/>
            <person name="Sullivan S.A."/>
            <person name="Yamamoto M.M."/>
            <person name="Hoffman S.L."/>
            <person name="Wortman J.R."/>
            <person name="Gardner M.J."/>
            <person name="Galinski M.R."/>
            <person name="Barnwell J.W."/>
            <person name="Fraser-Liggett C.M."/>
        </authorList>
    </citation>
    <scope>NUCLEOTIDE SEQUENCE [LARGE SCALE GENOMIC DNA]</scope>
    <source>
        <strain evidence="2 3">Salvador I</strain>
    </source>
</reference>
<comment type="caution">
    <text evidence="2">The sequence shown here is derived from an EMBL/GenBank/DDBJ whole genome shotgun (WGS) entry which is preliminary data.</text>
</comment>
<dbReference type="Proteomes" id="UP000008333">
    <property type="component" value="Unassembled WGS sequence"/>
</dbReference>